<dbReference type="EMBL" id="BGPR01006975">
    <property type="protein sequence ID" value="GBN23290.1"/>
    <property type="molecule type" value="Genomic_DNA"/>
</dbReference>
<evidence type="ECO:0000313" key="3">
    <source>
        <dbReference type="Proteomes" id="UP000499080"/>
    </source>
</evidence>
<comment type="caution">
    <text evidence="2">The sequence shown here is derived from an EMBL/GenBank/DDBJ whole genome shotgun (WGS) entry which is preliminary data.</text>
</comment>
<feature type="region of interest" description="Disordered" evidence="1">
    <location>
        <begin position="94"/>
        <end position="114"/>
    </location>
</feature>
<dbReference type="Proteomes" id="UP000499080">
    <property type="component" value="Unassembled WGS sequence"/>
</dbReference>
<sequence>MDRGIISGLWGDSKRNHIPTFAVLSFTSQWRMAQYGVLSSVIEVTRLENRFAKGRRSVSFIFPKPYSFHVIAKSVCLQGLLVLLQTIFPLAPSSEEEEVKPSPSQKERGWRGSTTPSVLRSASLLATESFFVDEGIGDYVQIAHSGSYYIEDG</sequence>
<evidence type="ECO:0000313" key="2">
    <source>
        <dbReference type="EMBL" id="GBN23290.1"/>
    </source>
</evidence>
<name>A0A4Y2MA68_ARAVE</name>
<organism evidence="2 3">
    <name type="scientific">Araneus ventricosus</name>
    <name type="common">Orbweaver spider</name>
    <name type="synonym">Epeira ventricosa</name>
    <dbReference type="NCBI Taxonomy" id="182803"/>
    <lineage>
        <taxon>Eukaryota</taxon>
        <taxon>Metazoa</taxon>
        <taxon>Ecdysozoa</taxon>
        <taxon>Arthropoda</taxon>
        <taxon>Chelicerata</taxon>
        <taxon>Arachnida</taxon>
        <taxon>Araneae</taxon>
        <taxon>Araneomorphae</taxon>
        <taxon>Entelegynae</taxon>
        <taxon>Araneoidea</taxon>
        <taxon>Araneidae</taxon>
        <taxon>Araneus</taxon>
    </lineage>
</organism>
<protein>
    <submittedName>
        <fullName evidence="2">Uncharacterized protein</fullName>
    </submittedName>
</protein>
<gene>
    <name evidence="2" type="ORF">AVEN_218245_1</name>
</gene>
<accession>A0A4Y2MA68</accession>
<reference evidence="2 3" key="1">
    <citation type="journal article" date="2019" name="Sci. Rep.">
        <title>Orb-weaving spider Araneus ventricosus genome elucidates the spidroin gene catalogue.</title>
        <authorList>
            <person name="Kono N."/>
            <person name="Nakamura H."/>
            <person name="Ohtoshi R."/>
            <person name="Moran D.A.P."/>
            <person name="Shinohara A."/>
            <person name="Yoshida Y."/>
            <person name="Fujiwara M."/>
            <person name="Mori M."/>
            <person name="Tomita M."/>
            <person name="Arakawa K."/>
        </authorList>
    </citation>
    <scope>NUCLEOTIDE SEQUENCE [LARGE SCALE GENOMIC DNA]</scope>
</reference>
<evidence type="ECO:0000256" key="1">
    <source>
        <dbReference type="SAM" id="MobiDB-lite"/>
    </source>
</evidence>
<proteinExistence type="predicted"/>
<keyword evidence="3" id="KW-1185">Reference proteome</keyword>
<dbReference type="AlphaFoldDB" id="A0A4Y2MA68"/>